<dbReference type="Gene3D" id="3.90.320.10">
    <property type="match status" value="1"/>
</dbReference>
<dbReference type="Pfam" id="PF09588">
    <property type="entry name" value="YqaJ"/>
    <property type="match status" value="1"/>
</dbReference>
<name>A0A6J5TA20_9CAUD</name>
<keyword evidence="3" id="KW-0378">Hydrolase</keyword>
<evidence type="ECO:0000259" key="1">
    <source>
        <dbReference type="Pfam" id="PF09588"/>
    </source>
</evidence>
<sequence>MKIHTDFLQGSDEWHKMKLGKISASSFYKLLGTKAARNKYLYELASERITSSKSDSKEYANFHMQRGNQFEDVAREAYKDKTFYEVQQVGLIQLNDDVVCSPDGLVDDEGVIEIKVPDSYNYIAQVLDIAQNGIEGVPNEYYTQMQVNLYISNRQWCDYVLYNPKHAAVGNGMFIYRVERDMVYTDTIELAINEGIKTINQYIIEYKEAFQ</sequence>
<dbReference type="EMBL" id="LR797816">
    <property type="protein sequence ID" value="CAB4241007.1"/>
    <property type="molecule type" value="Genomic_DNA"/>
</dbReference>
<evidence type="ECO:0000313" key="3">
    <source>
        <dbReference type="EMBL" id="CAB4241007.1"/>
    </source>
</evidence>
<dbReference type="InterPro" id="IPR051703">
    <property type="entry name" value="NF-kappa-B_Signaling_Reg"/>
</dbReference>
<accession>A0A6J5TA20</accession>
<dbReference type="PANTHER" id="PTHR46609">
    <property type="entry name" value="EXONUCLEASE, PHAGE-TYPE/RECB, C-TERMINAL DOMAIN-CONTAINING PROTEIN"/>
    <property type="match status" value="1"/>
</dbReference>
<gene>
    <name evidence="3" type="ORF">UFOVP34_58</name>
    <name evidence="2" type="ORF">UFOVP51_48</name>
</gene>
<dbReference type="InterPro" id="IPR019080">
    <property type="entry name" value="YqaJ_viral_recombinase"/>
</dbReference>
<dbReference type="CDD" id="cd22343">
    <property type="entry name" value="PDDEXK_lambda_exonuclease-like"/>
    <property type="match status" value="1"/>
</dbReference>
<dbReference type="InterPro" id="IPR011604">
    <property type="entry name" value="PDDEXK-like_dom_sf"/>
</dbReference>
<dbReference type="GO" id="GO:0004519">
    <property type="term" value="F:endonuclease activity"/>
    <property type="evidence" value="ECO:0007669"/>
    <property type="project" value="UniProtKB-KW"/>
</dbReference>
<dbReference type="SUPFAM" id="SSF52980">
    <property type="entry name" value="Restriction endonuclease-like"/>
    <property type="match status" value="1"/>
</dbReference>
<dbReference type="PANTHER" id="PTHR46609:SF6">
    <property type="entry name" value="EXONUCLEASE, PHAGE-TYPE_RECB, C-TERMINAL DOMAIN-CONTAINING PROTEIN-RELATED"/>
    <property type="match status" value="1"/>
</dbReference>
<dbReference type="InterPro" id="IPR011335">
    <property type="entry name" value="Restrct_endonuc-II-like"/>
</dbReference>
<organism evidence="3">
    <name type="scientific">uncultured Caudovirales phage</name>
    <dbReference type="NCBI Taxonomy" id="2100421"/>
    <lineage>
        <taxon>Viruses</taxon>
        <taxon>Duplodnaviria</taxon>
        <taxon>Heunggongvirae</taxon>
        <taxon>Uroviricota</taxon>
        <taxon>Caudoviricetes</taxon>
        <taxon>Peduoviridae</taxon>
        <taxon>Maltschvirus</taxon>
        <taxon>Maltschvirus maltsch</taxon>
    </lineage>
</organism>
<proteinExistence type="predicted"/>
<dbReference type="EMBL" id="LR796177">
    <property type="protein sequence ID" value="CAB4124159.1"/>
    <property type="molecule type" value="Genomic_DNA"/>
</dbReference>
<feature type="domain" description="YqaJ viral recombinase" evidence="1">
    <location>
        <begin position="13"/>
        <end position="154"/>
    </location>
</feature>
<keyword evidence="3" id="KW-0540">Nuclease</keyword>
<keyword evidence="3" id="KW-0255">Endonuclease</keyword>
<reference evidence="3" key="1">
    <citation type="submission" date="2020-05" db="EMBL/GenBank/DDBJ databases">
        <authorList>
            <person name="Chiriac C."/>
            <person name="Salcher M."/>
            <person name="Ghai R."/>
            <person name="Kavagutti S V."/>
        </authorList>
    </citation>
    <scope>NUCLEOTIDE SEQUENCE</scope>
</reference>
<evidence type="ECO:0000313" key="2">
    <source>
        <dbReference type="EMBL" id="CAB4124159.1"/>
    </source>
</evidence>
<protein>
    <submittedName>
        <fullName evidence="3">Phage_rel_nuc, putative phage-type endonuclease</fullName>
    </submittedName>
</protein>